<feature type="domain" description="DUF4159" evidence="1">
    <location>
        <begin position="52"/>
        <end position="246"/>
    </location>
</feature>
<dbReference type="AlphaFoldDB" id="A0A1I1WCI5"/>
<keyword evidence="3" id="KW-1185">Reference proteome</keyword>
<dbReference type="Pfam" id="PF13709">
    <property type="entry name" value="DUF4159"/>
    <property type="match status" value="1"/>
</dbReference>
<dbReference type="Gene3D" id="3.40.50.12140">
    <property type="entry name" value="Domain of unknown function DUF4159"/>
    <property type="match status" value="1"/>
</dbReference>
<dbReference type="STRING" id="54.SAMN02745121_02206"/>
<dbReference type="EMBL" id="FOMX01000006">
    <property type="protein sequence ID" value="SFD92088.1"/>
    <property type="molecule type" value="Genomic_DNA"/>
</dbReference>
<dbReference type="Proteomes" id="UP000199400">
    <property type="component" value="Unassembled WGS sequence"/>
</dbReference>
<name>A0A1I1WCI5_9BACT</name>
<protein>
    <recommendedName>
        <fullName evidence="1">DUF4159 domain-containing protein</fullName>
    </recommendedName>
</protein>
<proteinExistence type="predicted"/>
<sequence>MPRTRRSLLAGAAGLCAAAATRPLRAQEPGLFGPLGGDEFREPTAVLTVDLPQLQYPGKWNPRPGAMRELAVELRLRTRLEPVREPSVVTADSRRLFDTPFLYVAGEGNLPPLGAAAETALGRFLDLGGMIVFDAADGGADLGFEKDVTALLGRILPGAALTRVAADHVLYRSFYLVETPLGRTSTFDHVLGIHEEGRLKALLVRNDLGGALARGESGLFTWPCVPGGADQREWAFRFAVNILLYATCTDYKADRAHVETLLRNRRWR</sequence>
<evidence type="ECO:0000313" key="2">
    <source>
        <dbReference type="EMBL" id="SFD92088.1"/>
    </source>
</evidence>
<gene>
    <name evidence="2" type="ORF">SAMN02745121_02206</name>
</gene>
<dbReference type="InterPro" id="IPR006311">
    <property type="entry name" value="TAT_signal"/>
</dbReference>
<dbReference type="InterPro" id="IPR025297">
    <property type="entry name" value="DUF4159"/>
</dbReference>
<reference evidence="3" key="1">
    <citation type="submission" date="2016-10" db="EMBL/GenBank/DDBJ databases">
        <authorList>
            <person name="Varghese N."/>
            <person name="Submissions S."/>
        </authorList>
    </citation>
    <scope>NUCLEOTIDE SEQUENCE [LARGE SCALE GENOMIC DNA]</scope>
    <source>
        <strain evidence="3">ATCC 25963</strain>
    </source>
</reference>
<evidence type="ECO:0000259" key="1">
    <source>
        <dbReference type="Pfam" id="PF13709"/>
    </source>
</evidence>
<organism evidence="2 3">
    <name type="scientific">Nannocystis exedens</name>
    <dbReference type="NCBI Taxonomy" id="54"/>
    <lineage>
        <taxon>Bacteria</taxon>
        <taxon>Pseudomonadati</taxon>
        <taxon>Myxococcota</taxon>
        <taxon>Polyangia</taxon>
        <taxon>Nannocystales</taxon>
        <taxon>Nannocystaceae</taxon>
        <taxon>Nannocystis</taxon>
    </lineage>
</organism>
<evidence type="ECO:0000313" key="3">
    <source>
        <dbReference type="Proteomes" id="UP000199400"/>
    </source>
</evidence>
<dbReference type="RefSeq" id="WP_170135400.1">
    <property type="nucleotide sequence ID" value="NZ_FOMX01000006.1"/>
</dbReference>
<dbReference type="PROSITE" id="PS51318">
    <property type="entry name" value="TAT"/>
    <property type="match status" value="1"/>
</dbReference>
<accession>A0A1I1WCI5</accession>